<proteinExistence type="predicted"/>
<name>A0A445MI60_ENSVE</name>
<dbReference type="EMBL" id="KV876045">
    <property type="protein sequence ID" value="RZR73886.1"/>
    <property type="molecule type" value="Genomic_DNA"/>
</dbReference>
<reference evidence="2" key="1">
    <citation type="journal article" date="2018" name="Data Brief">
        <title>Genome sequence data from 17 accessions of Ensete ventricosum, a staple food crop for millions in Ethiopia.</title>
        <authorList>
            <person name="Yemataw Z."/>
            <person name="Muzemil S."/>
            <person name="Ambachew D."/>
            <person name="Tripathi L."/>
            <person name="Tesfaye K."/>
            <person name="Chala A."/>
            <person name="Farbos A."/>
            <person name="O'Neill P."/>
            <person name="Moore K."/>
            <person name="Grant M."/>
            <person name="Studholme D.J."/>
        </authorList>
    </citation>
    <scope>NUCLEOTIDE SEQUENCE [LARGE SCALE GENOMIC DNA]</scope>
    <source>
        <tissue evidence="2">Leaf</tissue>
    </source>
</reference>
<evidence type="ECO:0000313" key="2">
    <source>
        <dbReference type="EMBL" id="RZR73886.1"/>
    </source>
</evidence>
<feature type="region of interest" description="Disordered" evidence="1">
    <location>
        <begin position="1"/>
        <end position="24"/>
    </location>
</feature>
<dbReference type="AlphaFoldDB" id="A0A445MI60"/>
<dbReference type="Proteomes" id="UP000290560">
    <property type="component" value="Unassembled WGS sequence"/>
</dbReference>
<organism evidence="2">
    <name type="scientific">Ensete ventricosum</name>
    <name type="common">Abyssinian banana</name>
    <name type="synonym">Musa ensete</name>
    <dbReference type="NCBI Taxonomy" id="4639"/>
    <lineage>
        <taxon>Eukaryota</taxon>
        <taxon>Viridiplantae</taxon>
        <taxon>Streptophyta</taxon>
        <taxon>Embryophyta</taxon>
        <taxon>Tracheophyta</taxon>
        <taxon>Spermatophyta</taxon>
        <taxon>Magnoliopsida</taxon>
        <taxon>Liliopsida</taxon>
        <taxon>Zingiberales</taxon>
        <taxon>Musaceae</taxon>
        <taxon>Ensete</taxon>
    </lineage>
</organism>
<sequence>MTTKHKSLTSGSSIHPHPSEVSGVDKSIAVLNTIPFTISSKGQEYPTNTRVQKYMSNKSDIYRKHTRNNKIYMC</sequence>
<gene>
    <name evidence="2" type="ORF">BHM03_00029234</name>
</gene>
<accession>A0A445MI60</accession>
<protein>
    <submittedName>
        <fullName evidence="2">Uncharacterized protein</fullName>
    </submittedName>
</protein>
<evidence type="ECO:0000256" key="1">
    <source>
        <dbReference type="SAM" id="MobiDB-lite"/>
    </source>
</evidence>